<accession>W0DRH5</accession>
<dbReference type="PANTHER" id="PTHR37938">
    <property type="entry name" value="BLL0215 PROTEIN"/>
    <property type="match status" value="1"/>
</dbReference>
<gene>
    <name evidence="3" type="ORF">THITH_16305</name>
</gene>
<evidence type="ECO:0000256" key="1">
    <source>
        <dbReference type="SAM" id="Phobius"/>
    </source>
</evidence>
<reference evidence="3 4" key="1">
    <citation type="submission" date="2013-12" db="EMBL/GenBank/DDBJ databases">
        <authorList>
            <consortium name="DOE Joint Genome Institute"/>
            <person name="Muyzer G."/>
            <person name="Huntemann M."/>
            <person name="Han J."/>
            <person name="Chen A."/>
            <person name="Kyrpides N."/>
            <person name="Mavromatis K."/>
            <person name="Markowitz V."/>
            <person name="Palaniappan K."/>
            <person name="Ivanova N."/>
            <person name="Schaumberg A."/>
            <person name="Pati A."/>
            <person name="Liolios K."/>
            <person name="Nordberg H.P."/>
            <person name="Cantor M.N."/>
            <person name="Hua S.X."/>
            <person name="Woyke T."/>
        </authorList>
    </citation>
    <scope>NUCLEOTIDE SEQUENCE [LARGE SCALE GENOMIC DNA]</scope>
    <source>
        <strain evidence="3 4">ARh 1</strain>
    </source>
</reference>
<evidence type="ECO:0000313" key="4">
    <source>
        <dbReference type="Proteomes" id="UP000005289"/>
    </source>
</evidence>
<dbReference type="Proteomes" id="UP000005289">
    <property type="component" value="Chromosome"/>
</dbReference>
<dbReference type="Pfam" id="PF03703">
    <property type="entry name" value="bPH_2"/>
    <property type="match status" value="1"/>
</dbReference>
<feature type="domain" description="YdbS-like PH" evidence="2">
    <location>
        <begin position="74"/>
        <end position="148"/>
    </location>
</feature>
<keyword evidence="1" id="KW-0812">Transmembrane</keyword>
<keyword evidence="1" id="KW-0472">Membrane</keyword>
<dbReference type="OrthoDB" id="6088889at2"/>
<dbReference type="PANTHER" id="PTHR37938:SF1">
    <property type="entry name" value="BLL0215 PROTEIN"/>
    <property type="match status" value="1"/>
</dbReference>
<organism evidence="3 4">
    <name type="scientific">Thioalkalivibrio paradoxus ARh 1</name>
    <dbReference type="NCBI Taxonomy" id="713585"/>
    <lineage>
        <taxon>Bacteria</taxon>
        <taxon>Pseudomonadati</taxon>
        <taxon>Pseudomonadota</taxon>
        <taxon>Gammaproteobacteria</taxon>
        <taxon>Chromatiales</taxon>
        <taxon>Ectothiorhodospiraceae</taxon>
        <taxon>Thioalkalivibrio</taxon>
    </lineage>
</organism>
<name>W0DRH5_9GAMM</name>
<dbReference type="AlphaFoldDB" id="W0DRH5"/>
<feature type="transmembrane region" description="Helical" evidence="1">
    <location>
        <begin position="21"/>
        <end position="40"/>
    </location>
</feature>
<evidence type="ECO:0000313" key="3">
    <source>
        <dbReference type="EMBL" id="AHE99593.1"/>
    </source>
</evidence>
<dbReference type="RefSeq" id="WP_006746830.1">
    <property type="nucleotide sequence ID" value="NZ_CP007029.1"/>
</dbReference>
<sequence>MTNQNEPAYDSHPAMFRNHPLGYLLTWVLILAPVVLLLLFRNQIAGMGDFPPAMLLAATGLGIVVLMYWFVKTRATRLRITGDQVHLEEGLLSKHHVDLHVGQIRAVRVYQGFLDRVFRVGRVEVFTTGDSPEFTVGGMPNPNRVRDHVRNRRETAE</sequence>
<dbReference type="EMBL" id="CP007029">
    <property type="protein sequence ID" value="AHE99593.1"/>
    <property type="molecule type" value="Genomic_DNA"/>
</dbReference>
<feature type="transmembrane region" description="Helical" evidence="1">
    <location>
        <begin position="52"/>
        <end position="71"/>
    </location>
</feature>
<evidence type="ECO:0000259" key="2">
    <source>
        <dbReference type="Pfam" id="PF03703"/>
    </source>
</evidence>
<dbReference type="InterPro" id="IPR005182">
    <property type="entry name" value="YdbS-like_PH"/>
</dbReference>
<dbReference type="KEGG" id="tti:THITH_16305"/>
<keyword evidence="1" id="KW-1133">Transmembrane helix</keyword>
<keyword evidence="4" id="KW-1185">Reference proteome</keyword>
<dbReference type="HOGENOM" id="CLU_129817_0_0_6"/>
<proteinExistence type="predicted"/>
<dbReference type="STRING" id="713585.THITH_16305"/>
<protein>
    <submittedName>
        <fullName evidence="3">Membrane protein</fullName>
    </submittedName>
</protein>